<accession>A0A518CTV8</accession>
<dbReference type="EMBL" id="CP036281">
    <property type="protein sequence ID" value="QDU82663.1"/>
    <property type="molecule type" value="Genomic_DNA"/>
</dbReference>
<dbReference type="KEGG" id="plon:Pla110_44240"/>
<dbReference type="RefSeq" id="WP_144999047.1">
    <property type="nucleotide sequence ID" value="NZ_CP036281.1"/>
</dbReference>
<evidence type="ECO:0000313" key="2">
    <source>
        <dbReference type="Proteomes" id="UP000317178"/>
    </source>
</evidence>
<evidence type="ECO:0000313" key="1">
    <source>
        <dbReference type="EMBL" id="QDU82663.1"/>
    </source>
</evidence>
<name>A0A518CTV8_9PLAN</name>
<proteinExistence type="predicted"/>
<reference evidence="1 2" key="1">
    <citation type="submission" date="2019-02" db="EMBL/GenBank/DDBJ databases">
        <title>Deep-cultivation of Planctomycetes and their phenomic and genomic characterization uncovers novel biology.</title>
        <authorList>
            <person name="Wiegand S."/>
            <person name="Jogler M."/>
            <person name="Boedeker C."/>
            <person name="Pinto D."/>
            <person name="Vollmers J."/>
            <person name="Rivas-Marin E."/>
            <person name="Kohn T."/>
            <person name="Peeters S.H."/>
            <person name="Heuer A."/>
            <person name="Rast P."/>
            <person name="Oberbeckmann S."/>
            <person name="Bunk B."/>
            <person name="Jeske O."/>
            <person name="Meyerdierks A."/>
            <person name="Storesund J.E."/>
            <person name="Kallscheuer N."/>
            <person name="Luecker S."/>
            <person name="Lage O.M."/>
            <person name="Pohl T."/>
            <person name="Merkel B.J."/>
            <person name="Hornburger P."/>
            <person name="Mueller R.-W."/>
            <person name="Bruemmer F."/>
            <person name="Labrenz M."/>
            <person name="Spormann A.M."/>
            <person name="Op den Camp H."/>
            <person name="Overmann J."/>
            <person name="Amann R."/>
            <person name="Jetten M.S.M."/>
            <person name="Mascher T."/>
            <person name="Medema M.H."/>
            <person name="Devos D.P."/>
            <person name="Kaster A.-K."/>
            <person name="Ovreas L."/>
            <person name="Rohde M."/>
            <person name="Galperin M.Y."/>
            <person name="Jogler C."/>
        </authorList>
    </citation>
    <scope>NUCLEOTIDE SEQUENCE [LARGE SCALE GENOMIC DNA]</scope>
    <source>
        <strain evidence="1 2">Pla110</strain>
    </source>
</reference>
<dbReference type="Proteomes" id="UP000317178">
    <property type="component" value="Chromosome"/>
</dbReference>
<keyword evidence="2" id="KW-1185">Reference proteome</keyword>
<gene>
    <name evidence="1" type="ORF">Pla110_44240</name>
</gene>
<dbReference type="AlphaFoldDB" id="A0A518CTV8"/>
<sequence length="332" mass="35598">MATESLTINSNVNTLWSVYDYTNITASGGGTAIANRLDDNKGQQWSTSAPVAEGTVTQVDIDVRHYWDDDAENVVKPIEVKIRIGGVWSSAQTINTSASGYAYTMATFTGSWPSEGFIDFAFEIKPGSISNSESYFVDHVVAPLLTYTAYGEHTKKVFGLGESDNTVGTIAWNSPTNIYTSNDLFAAAPGLGTATLSEYLKATTLGYALAGKTILGIQLVLERQTNIATMIDNSIRLCKAGTPVGDDKATTTPWRNGADRFDIYGGPADLWGTTWAIDDINNSGFGALISAKTIAGNGVARVDYGYFRIFTEDAPPSFIPAWAVNANRMIGA</sequence>
<organism evidence="1 2">
    <name type="scientific">Polystyrenella longa</name>
    <dbReference type="NCBI Taxonomy" id="2528007"/>
    <lineage>
        <taxon>Bacteria</taxon>
        <taxon>Pseudomonadati</taxon>
        <taxon>Planctomycetota</taxon>
        <taxon>Planctomycetia</taxon>
        <taxon>Planctomycetales</taxon>
        <taxon>Planctomycetaceae</taxon>
        <taxon>Polystyrenella</taxon>
    </lineage>
</organism>
<protein>
    <submittedName>
        <fullName evidence="1">Uncharacterized protein</fullName>
    </submittedName>
</protein>
<dbReference type="OrthoDB" id="643861at2"/>